<evidence type="ECO:0000259" key="1">
    <source>
        <dbReference type="Pfam" id="PF00326"/>
    </source>
</evidence>
<dbReference type="GO" id="GO:0006508">
    <property type="term" value="P:proteolysis"/>
    <property type="evidence" value="ECO:0007669"/>
    <property type="project" value="InterPro"/>
</dbReference>
<evidence type="ECO:0000313" key="2">
    <source>
        <dbReference type="EMBL" id="PCH34635.1"/>
    </source>
</evidence>
<name>A0A2H3IYX6_WOLCO</name>
<dbReference type="EMBL" id="KB467832">
    <property type="protein sequence ID" value="PCH34635.1"/>
    <property type="molecule type" value="Genomic_DNA"/>
</dbReference>
<keyword evidence="3" id="KW-1185">Reference proteome</keyword>
<dbReference type="STRING" id="742152.A0A2H3IYX6"/>
<reference evidence="2 3" key="1">
    <citation type="journal article" date="2012" name="Science">
        <title>The Paleozoic origin of enzymatic lignin decomposition reconstructed from 31 fungal genomes.</title>
        <authorList>
            <person name="Floudas D."/>
            <person name="Binder M."/>
            <person name="Riley R."/>
            <person name="Barry K."/>
            <person name="Blanchette R.A."/>
            <person name="Henrissat B."/>
            <person name="Martinez A.T."/>
            <person name="Otillar R."/>
            <person name="Spatafora J.W."/>
            <person name="Yadav J.S."/>
            <person name="Aerts A."/>
            <person name="Benoit I."/>
            <person name="Boyd A."/>
            <person name="Carlson A."/>
            <person name="Copeland A."/>
            <person name="Coutinho P.M."/>
            <person name="de Vries R.P."/>
            <person name="Ferreira P."/>
            <person name="Findley K."/>
            <person name="Foster B."/>
            <person name="Gaskell J."/>
            <person name="Glotzer D."/>
            <person name="Gorecki P."/>
            <person name="Heitman J."/>
            <person name="Hesse C."/>
            <person name="Hori C."/>
            <person name="Igarashi K."/>
            <person name="Jurgens J.A."/>
            <person name="Kallen N."/>
            <person name="Kersten P."/>
            <person name="Kohler A."/>
            <person name="Kuees U."/>
            <person name="Kumar T.K.A."/>
            <person name="Kuo A."/>
            <person name="LaButti K."/>
            <person name="Larrondo L.F."/>
            <person name="Lindquist E."/>
            <person name="Ling A."/>
            <person name="Lombard V."/>
            <person name="Lucas S."/>
            <person name="Lundell T."/>
            <person name="Martin R."/>
            <person name="McLaughlin D.J."/>
            <person name="Morgenstern I."/>
            <person name="Morin E."/>
            <person name="Murat C."/>
            <person name="Nagy L.G."/>
            <person name="Nolan M."/>
            <person name="Ohm R.A."/>
            <person name="Patyshakuliyeva A."/>
            <person name="Rokas A."/>
            <person name="Ruiz-Duenas F.J."/>
            <person name="Sabat G."/>
            <person name="Salamov A."/>
            <person name="Samejima M."/>
            <person name="Schmutz J."/>
            <person name="Slot J.C."/>
            <person name="St John F."/>
            <person name="Stenlid J."/>
            <person name="Sun H."/>
            <person name="Sun S."/>
            <person name="Syed K."/>
            <person name="Tsang A."/>
            <person name="Wiebenga A."/>
            <person name="Young D."/>
            <person name="Pisabarro A."/>
            <person name="Eastwood D.C."/>
            <person name="Martin F."/>
            <person name="Cullen D."/>
            <person name="Grigoriev I.V."/>
            <person name="Hibbett D.S."/>
        </authorList>
    </citation>
    <scope>NUCLEOTIDE SEQUENCE [LARGE SCALE GENOMIC DNA]</scope>
    <source>
        <strain evidence="2 3">MD-104</strain>
    </source>
</reference>
<evidence type="ECO:0000313" key="3">
    <source>
        <dbReference type="Proteomes" id="UP000218811"/>
    </source>
</evidence>
<dbReference type="InterPro" id="IPR011042">
    <property type="entry name" value="6-blade_b-propeller_TolB-like"/>
</dbReference>
<sequence>MANRKIAPYGTWSSPITTDAILQSGGKPSEVFVDPITSTIYHVEGRPYEAGRSVIVRTQEGHDAFGKGWNARTGVQEYGGAPAIAYDGTIYFSNFTDNRVYKFRDGEEPIPVTPGNKNLRFANFSVHPTHPYLLVAILEDHTRPAPPDVITTLCTINTQSCTVSPLVSGADFYGYPVFSPDGTSLAWQQWLHPDMPWEGAEIYVASISASSSGITISNATYVAGKKIAISACAPAWASSDVLLFTSDESGYQNPWTYSISQHKAAPVLPAPVDEEFSLPVSGVGRRYGVPLDDTGDRALYAAVRDDRSVLYVLDLRRGAAKEVDSPYAVVSAMQCVRRDAVAFLGTRVDAPTNIVLITLPGDEPLHVLYLPPHNPAYVAPDGERPPCVVNAHGGPTGRQDMSLDWAKQFFTTRGWAWLDVNYGGSSGYGRKYVERLAGTWGVVDVADSVRALHELSSPPYSLVDPRRAAIRGGSAGGYTTLATLCARPDAFAAATSLFGIADLRSLTTDTHKFESHYMEKLMGGTIEEIPAVYEERSPVLHAEEIRTPLLVLQGSIDAVVPPSQAEVIVKAIKDRGGRVEYTLFEGEGHGWRKADTVKAALEQELHFYEDVLGIKAM</sequence>
<dbReference type="InterPro" id="IPR050585">
    <property type="entry name" value="Xaa-Pro_dipeptidyl-ppase/CocE"/>
</dbReference>
<dbReference type="SUPFAM" id="SSF53474">
    <property type="entry name" value="alpha/beta-Hydrolases"/>
    <property type="match status" value="1"/>
</dbReference>
<dbReference type="Pfam" id="PF00326">
    <property type="entry name" value="Peptidase_S9"/>
    <property type="match status" value="1"/>
</dbReference>
<dbReference type="OMA" id="GYTTLCA"/>
<dbReference type="SUPFAM" id="SSF69322">
    <property type="entry name" value="Tricorn protease domain 2"/>
    <property type="match status" value="1"/>
</dbReference>
<dbReference type="Proteomes" id="UP000218811">
    <property type="component" value="Unassembled WGS sequence"/>
</dbReference>
<dbReference type="GO" id="GO:0008236">
    <property type="term" value="F:serine-type peptidase activity"/>
    <property type="evidence" value="ECO:0007669"/>
    <property type="project" value="InterPro"/>
</dbReference>
<feature type="domain" description="Peptidase S9 prolyl oligopeptidase catalytic" evidence="1">
    <location>
        <begin position="402"/>
        <end position="613"/>
    </location>
</feature>
<dbReference type="Gene3D" id="2.120.10.30">
    <property type="entry name" value="TolB, C-terminal domain"/>
    <property type="match status" value="1"/>
</dbReference>
<dbReference type="OrthoDB" id="43744at2759"/>
<dbReference type="PANTHER" id="PTHR43056">
    <property type="entry name" value="PEPTIDASE S9 PROLYL OLIGOPEPTIDASE"/>
    <property type="match status" value="1"/>
</dbReference>
<accession>A0A2H3IYX6</accession>
<dbReference type="InterPro" id="IPR001375">
    <property type="entry name" value="Peptidase_S9_cat"/>
</dbReference>
<dbReference type="AlphaFoldDB" id="A0A2H3IYX6"/>
<gene>
    <name evidence="2" type="ORF">WOLCODRAFT_78970</name>
</gene>
<dbReference type="PANTHER" id="PTHR43056:SF5">
    <property type="entry name" value="PEPTIDASE S9 PROLYL OLIGOPEPTIDASE CATALYTIC DOMAIN-CONTAINING PROTEIN"/>
    <property type="match status" value="1"/>
</dbReference>
<keyword evidence="2" id="KW-0378">Hydrolase</keyword>
<dbReference type="InterPro" id="IPR029058">
    <property type="entry name" value="AB_hydrolase_fold"/>
</dbReference>
<dbReference type="Gene3D" id="3.40.50.1820">
    <property type="entry name" value="alpha/beta hydrolase"/>
    <property type="match status" value="1"/>
</dbReference>
<proteinExistence type="predicted"/>
<organism evidence="2 3">
    <name type="scientific">Wolfiporia cocos (strain MD-104)</name>
    <name type="common">Brown rot fungus</name>
    <dbReference type="NCBI Taxonomy" id="742152"/>
    <lineage>
        <taxon>Eukaryota</taxon>
        <taxon>Fungi</taxon>
        <taxon>Dikarya</taxon>
        <taxon>Basidiomycota</taxon>
        <taxon>Agaricomycotina</taxon>
        <taxon>Agaricomycetes</taxon>
        <taxon>Polyporales</taxon>
        <taxon>Phaeolaceae</taxon>
        <taxon>Wolfiporia</taxon>
    </lineage>
</organism>
<protein>
    <submittedName>
        <fullName evidence="2">Alpha/beta-hydrolase</fullName>
    </submittedName>
</protein>